<accession>A0A6A5HSB1</accession>
<dbReference type="CTD" id="78773357"/>
<dbReference type="Proteomes" id="UP000483820">
    <property type="component" value="Chromosome I"/>
</dbReference>
<dbReference type="AlphaFoldDB" id="A0A6A5HSB1"/>
<feature type="region of interest" description="Disordered" evidence="1">
    <location>
        <begin position="83"/>
        <end position="103"/>
    </location>
</feature>
<evidence type="ECO:0000313" key="3">
    <source>
        <dbReference type="Proteomes" id="UP000483820"/>
    </source>
</evidence>
<dbReference type="GeneID" id="78773357"/>
<dbReference type="KEGG" id="crq:GCK72_002408"/>
<dbReference type="RefSeq" id="XP_053592055.1">
    <property type="nucleotide sequence ID" value="XM_053723410.1"/>
</dbReference>
<evidence type="ECO:0000256" key="1">
    <source>
        <dbReference type="SAM" id="MobiDB-lite"/>
    </source>
</evidence>
<protein>
    <submittedName>
        <fullName evidence="2">Uncharacterized protein</fullName>
    </submittedName>
</protein>
<dbReference type="EMBL" id="WUAV01000001">
    <property type="protein sequence ID" value="KAF1770589.1"/>
    <property type="molecule type" value="Genomic_DNA"/>
</dbReference>
<name>A0A6A5HSB1_CAERE</name>
<comment type="caution">
    <text evidence="2">The sequence shown here is derived from an EMBL/GenBank/DDBJ whole genome shotgun (WGS) entry which is preliminary data.</text>
</comment>
<proteinExistence type="predicted"/>
<organism evidence="2 3">
    <name type="scientific">Caenorhabditis remanei</name>
    <name type="common">Caenorhabditis vulgaris</name>
    <dbReference type="NCBI Taxonomy" id="31234"/>
    <lineage>
        <taxon>Eukaryota</taxon>
        <taxon>Metazoa</taxon>
        <taxon>Ecdysozoa</taxon>
        <taxon>Nematoda</taxon>
        <taxon>Chromadorea</taxon>
        <taxon>Rhabditida</taxon>
        <taxon>Rhabditina</taxon>
        <taxon>Rhabditomorpha</taxon>
        <taxon>Rhabditoidea</taxon>
        <taxon>Rhabditidae</taxon>
        <taxon>Peloderinae</taxon>
        <taxon>Caenorhabditis</taxon>
    </lineage>
</organism>
<reference evidence="2 3" key="1">
    <citation type="submission" date="2019-12" db="EMBL/GenBank/DDBJ databases">
        <title>Chromosome-level assembly of the Caenorhabditis remanei genome.</title>
        <authorList>
            <person name="Teterina A.A."/>
            <person name="Willis J.H."/>
            <person name="Phillips P.C."/>
        </authorList>
    </citation>
    <scope>NUCLEOTIDE SEQUENCE [LARGE SCALE GENOMIC DNA]</scope>
    <source>
        <strain evidence="2 3">PX506</strain>
        <tissue evidence="2">Whole organism</tissue>
    </source>
</reference>
<evidence type="ECO:0000313" key="2">
    <source>
        <dbReference type="EMBL" id="KAF1770589.1"/>
    </source>
</evidence>
<gene>
    <name evidence="2" type="ORF">GCK72_002408</name>
</gene>
<sequence length="103" mass="11116">MSADTSHGLTDLLHLLGSNIVNADEKAFRVFLEQLDELDEVVSLPSRSVFPNHLAPIDLALQSMNVPDGSRWNSLAPSWSTPANSIATPNGRDIEAFTSSSPN</sequence>